<dbReference type="Proteomes" id="UP000050640">
    <property type="component" value="Unplaced"/>
</dbReference>
<keyword evidence="3" id="KW-1185">Reference proteome</keyword>
<evidence type="ECO:0000256" key="1">
    <source>
        <dbReference type="SAM" id="Phobius"/>
    </source>
</evidence>
<dbReference type="WBParaSite" id="EEL_0000927701-mRNA-1">
    <property type="protein sequence ID" value="EEL_0000927701-mRNA-1"/>
    <property type="gene ID" value="EEL_0000927701"/>
</dbReference>
<dbReference type="STRING" id="1147741.A0A0R3S3E1"/>
<sequence>MTRGAVCTATVTTTTMMGISQRPKPNLPSFEEIRRAVPSSCFERSLLKSLFYLVLDFTILYGLYRFVGVFESFGIFGLFIWYCCMGMFGSSLFVVGHDCGHGTFSEYTWVNDLFGHIAHASILAPYWPWQKSHRQHHQYTSHLDNDKGHPWVVEKDFVTRGWIMRNFSKNPLSGFIRWSPIYTIVGLPDGSHFWPYSKLFNTNRERVKCVISGLACLFCAVVAFVICNYSWFTFIKYYYIPLLFQGYWLVYEEGYWSYVMGQVQTIDRVYGFGIDTLLHHITDGHVAHHFFFTKIPHYHLIEATTAIKKVLEPYKAYRCKNNADFLLDYLTLNIKLEYLIGRGTGILTYARQQKKE</sequence>
<reference evidence="4" key="1">
    <citation type="submission" date="2017-02" db="UniProtKB">
        <authorList>
            <consortium name="WormBaseParasite"/>
        </authorList>
    </citation>
    <scope>IDENTIFICATION</scope>
</reference>
<organism evidence="3 4">
    <name type="scientific">Elaeophora elaphi</name>
    <dbReference type="NCBI Taxonomy" id="1147741"/>
    <lineage>
        <taxon>Eukaryota</taxon>
        <taxon>Metazoa</taxon>
        <taxon>Ecdysozoa</taxon>
        <taxon>Nematoda</taxon>
        <taxon>Chromadorea</taxon>
        <taxon>Rhabditida</taxon>
        <taxon>Spirurina</taxon>
        <taxon>Spiruromorpha</taxon>
        <taxon>Filarioidea</taxon>
        <taxon>Onchocercidae</taxon>
        <taxon>Elaeophora</taxon>
    </lineage>
</organism>
<evidence type="ECO:0000313" key="3">
    <source>
        <dbReference type="Proteomes" id="UP000050640"/>
    </source>
</evidence>
<dbReference type="CDD" id="cd03507">
    <property type="entry name" value="Delta12-FADS-like"/>
    <property type="match status" value="1"/>
</dbReference>
<evidence type="ECO:0000259" key="2">
    <source>
        <dbReference type="Pfam" id="PF00487"/>
    </source>
</evidence>
<dbReference type="Pfam" id="PF00487">
    <property type="entry name" value="FA_desaturase"/>
    <property type="match status" value="1"/>
</dbReference>
<dbReference type="PANTHER" id="PTHR32100">
    <property type="entry name" value="OMEGA-6 FATTY ACID DESATURASE, CHLOROPLASTIC"/>
    <property type="match status" value="1"/>
</dbReference>
<dbReference type="InterPro" id="IPR012171">
    <property type="entry name" value="Fatty_acid_desaturase"/>
</dbReference>
<feature type="transmembrane region" description="Helical" evidence="1">
    <location>
        <begin position="50"/>
        <end position="67"/>
    </location>
</feature>
<dbReference type="InterPro" id="IPR005804">
    <property type="entry name" value="FA_desaturase_dom"/>
</dbReference>
<proteinExistence type="predicted"/>
<keyword evidence="1" id="KW-1133">Transmembrane helix</keyword>
<keyword evidence="1" id="KW-0472">Membrane</keyword>
<feature type="domain" description="Fatty acid desaturase" evidence="2">
    <location>
        <begin position="79"/>
        <end position="317"/>
    </location>
</feature>
<protein>
    <submittedName>
        <fullName evidence="4">FA_desaturase domain-containing protein</fullName>
    </submittedName>
</protein>
<dbReference type="AlphaFoldDB" id="A0A0R3S3E1"/>
<accession>A0A0R3S3E1</accession>
<keyword evidence="1" id="KW-0812">Transmembrane</keyword>
<evidence type="ECO:0000313" key="4">
    <source>
        <dbReference type="WBParaSite" id="EEL_0000927701-mRNA-1"/>
    </source>
</evidence>
<feature type="transmembrane region" description="Helical" evidence="1">
    <location>
        <begin position="73"/>
        <end position="95"/>
    </location>
</feature>
<dbReference type="GO" id="GO:0016491">
    <property type="term" value="F:oxidoreductase activity"/>
    <property type="evidence" value="ECO:0007669"/>
    <property type="project" value="InterPro"/>
</dbReference>
<dbReference type="GO" id="GO:0006629">
    <property type="term" value="P:lipid metabolic process"/>
    <property type="evidence" value="ECO:0007669"/>
    <property type="project" value="InterPro"/>
</dbReference>
<feature type="transmembrane region" description="Helical" evidence="1">
    <location>
        <begin position="209"/>
        <end position="232"/>
    </location>
</feature>
<name>A0A0R3S3E1_9BILA</name>